<evidence type="ECO:0000313" key="3">
    <source>
        <dbReference type="EMBL" id="KAG5185740.1"/>
    </source>
</evidence>
<evidence type="ECO:0000313" key="4">
    <source>
        <dbReference type="Proteomes" id="UP000664859"/>
    </source>
</evidence>
<reference evidence="3" key="1">
    <citation type="submission" date="2021-02" db="EMBL/GenBank/DDBJ databases">
        <title>First Annotated Genome of the Yellow-green Alga Tribonema minus.</title>
        <authorList>
            <person name="Mahan K.M."/>
        </authorList>
    </citation>
    <scope>NUCLEOTIDE SEQUENCE</scope>
    <source>
        <strain evidence="3">UTEX B ZZ1240</strain>
    </source>
</reference>
<protein>
    <submittedName>
        <fullName evidence="3">Uncharacterized protein</fullName>
    </submittedName>
</protein>
<dbReference type="EMBL" id="JAFCMP010000348">
    <property type="protein sequence ID" value="KAG5180904.1"/>
    <property type="molecule type" value="Genomic_DNA"/>
</dbReference>
<name>A0A836CGJ6_9STRA</name>
<organism evidence="3 4">
    <name type="scientific">Tribonema minus</name>
    <dbReference type="NCBI Taxonomy" id="303371"/>
    <lineage>
        <taxon>Eukaryota</taxon>
        <taxon>Sar</taxon>
        <taxon>Stramenopiles</taxon>
        <taxon>Ochrophyta</taxon>
        <taxon>PX clade</taxon>
        <taxon>Xanthophyceae</taxon>
        <taxon>Tribonematales</taxon>
        <taxon>Tribonemataceae</taxon>
        <taxon>Tribonema</taxon>
    </lineage>
</organism>
<feature type="compositionally biased region" description="Pro residues" evidence="1">
    <location>
        <begin position="319"/>
        <end position="331"/>
    </location>
</feature>
<dbReference type="Proteomes" id="UP000664859">
    <property type="component" value="Unassembled WGS sequence"/>
</dbReference>
<sequence length="412" mass="46197">MVLNNRKIATGARITPRTRYIGQQYVDYWYSLPVDERNQQNMNEWCHLVAEEQFEPDAAFGPISSVGCVGPMFSGVKRWLKDEYVGDRADVQAMKTHCAAPDFRKRSDARQQAAIDRRIGLGFLQIDTDPIIDMSAQTVRTTTLQPPDGTLPAQWWNIVLCLMVVSMRRLRCLHIGEFSVDPLRADTHVIISSLSKKQNNGEPFAFPVIGVTPQEFVAAVAQFKTCYTGSYSALQNAMDKGIKTLPEYTELLAAYLDKFDTPYTPHHSRALGAAWYYFHVVEKKLVFLFVLKELFCHKSAETSAHYADIEHVPDGGAPGPQPAAEPEPQPVAQPAAEPQLESAAEQGPEPESEAEPAVELSEPSRKRPRDESDLELMVQNKVAGLRAIIDRAREMEAGAVAEMQRWQNMFNF</sequence>
<comment type="caution">
    <text evidence="3">The sequence shown here is derived from an EMBL/GenBank/DDBJ whole genome shotgun (WGS) entry which is preliminary data.</text>
</comment>
<accession>A0A836CGJ6</accession>
<evidence type="ECO:0000256" key="1">
    <source>
        <dbReference type="SAM" id="MobiDB-lite"/>
    </source>
</evidence>
<feature type="region of interest" description="Disordered" evidence="1">
    <location>
        <begin position="310"/>
        <end position="375"/>
    </location>
</feature>
<dbReference type="EMBL" id="JAFCMP010000123">
    <property type="protein sequence ID" value="KAG5185740.1"/>
    <property type="molecule type" value="Genomic_DNA"/>
</dbReference>
<dbReference type="AlphaFoldDB" id="A0A836CGJ6"/>
<keyword evidence="4" id="KW-1185">Reference proteome</keyword>
<proteinExistence type="predicted"/>
<feature type="compositionally biased region" description="Basic and acidic residues" evidence="1">
    <location>
        <begin position="362"/>
        <end position="371"/>
    </location>
</feature>
<gene>
    <name evidence="3" type="ORF">JKP88DRAFT_254801</name>
    <name evidence="2" type="ORF">JKP88DRAFT_256120</name>
</gene>
<feature type="compositionally biased region" description="Low complexity" evidence="1">
    <location>
        <begin position="332"/>
        <end position="347"/>
    </location>
</feature>
<evidence type="ECO:0000313" key="2">
    <source>
        <dbReference type="EMBL" id="KAG5180904.1"/>
    </source>
</evidence>